<keyword evidence="6 10" id="KW-0328">Glycosyltransferase</keyword>
<dbReference type="Proteomes" id="UP000614216">
    <property type="component" value="Unassembled WGS sequence"/>
</dbReference>
<dbReference type="InterPro" id="IPR013780">
    <property type="entry name" value="Glyco_hydro_b"/>
</dbReference>
<evidence type="ECO:0000256" key="11">
    <source>
        <dbReference type="PIRSR" id="PIRSR000463-1"/>
    </source>
</evidence>
<dbReference type="Pfam" id="PF02806">
    <property type="entry name" value="Alpha-amylase_C"/>
    <property type="match status" value="1"/>
</dbReference>
<dbReference type="PANTHER" id="PTHR43651">
    <property type="entry name" value="1,4-ALPHA-GLUCAN-BRANCHING ENZYME"/>
    <property type="match status" value="1"/>
</dbReference>
<evidence type="ECO:0000256" key="12">
    <source>
        <dbReference type="SAM" id="MobiDB-lite"/>
    </source>
</evidence>
<evidence type="ECO:0000259" key="13">
    <source>
        <dbReference type="SMART" id="SM00642"/>
    </source>
</evidence>
<dbReference type="Gene3D" id="3.20.20.80">
    <property type="entry name" value="Glycosidases"/>
    <property type="match status" value="1"/>
</dbReference>
<dbReference type="InterPro" id="IPR017853">
    <property type="entry name" value="GH"/>
</dbReference>
<comment type="similarity">
    <text evidence="4 10">Belongs to the glycosyl hydrolase 13 family. GlgB subfamily.</text>
</comment>
<feature type="compositionally biased region" description="Basic and acidic residues" evidence="12">
    <location>
        <begin position="1"/>
        <end position="16"/>
    </location>
</feature>
<dbReference type="Gene3D" id="2.60.40.1180">
    <property type="entry name" value="Golgi alpha-mannosidase II"/>
    <property type="match status" value="1"/>
</dbReference>
<dbReference type="GO" id="GO:0004553">
    <property type="term" value="F:hydrolase activity, hydrolyzing O-glycosyl compounds"/>
    <property type="evidence" value="ECO:0007669"/>
    <property type="project" value="InterPro"/>
</dbReference>
<dbReference type="AlphaFoldDB" id="A0A937FWR7"/>
<comment type="pathway">
    <text evidence="3 10">Glycan biosynthesis; glycogen biosynthesis.</text>
</comment>
<feature type="active site" description="Nucleophile" evidence="10 11">
    <location>
        <position position="365"/>
    </location>
</feature>
<dbReference type="Pfam" id="PF02922">
    <property type="entry name" value="CBM_48"/>
    <property type="match status" value="1"/>
</dbReference>
<dbReference type="CDD" id="cd02855">
    <property type="entry name" value="E_set_GBE_prok_N"/>
    <property type="match status" value="1"/>
</dbReference>
<dbReference type="PANTHER" id="PTHR43651:SF3">
    <property type="entry name" value="1,4-ALPHA-GLUCAN-BRANCHING ENZYME"/>
    <property type="match status" value="1"/>
</dbReference>
<keyword evidence="9 10" id="KW-0119">Carbohydrate metabolism</keyword>
<evidence type="ECO:0000313" key="15">
    <source>
        <dbReference type="Proteomes" id="UP000614216"/>
    </source>
</evidence>
<reference evidence="14" key="1">
    <citation type="submission" date="2021-01" db="EMBL/GenBank/DDBJ databases">
        <title>Fulvivirga kasyanovii gen. nov., sp nov., a novel member of the phylum Bacteroidetes isolated from seawater in a mussel farm.</title>
        <authorList>
            <person name="Zhao L.-H."/>
            <person name="Wang Z.-J."/>
        </authorList>
    </citation>
    <scope>NUCLEOTIDE SEQUENCE</scope>
    <source>
        <strain evidence="14">29W222</strain>
    </source>
</reference>
<dbReference type="FunFam" id="2.60.40.10:FF:000169">
    <property type="entry name" value="1,4-alpha-glucan branching enzyme GlgB"/>
    <property type="match status" value="1"/>
</dbReference>
<comment type="catalytic activity">
    <reaction evidence="1 10">
        <text>Transfers a segment of a (1-&gt;4)-alpha-D-glucan chain to a primary hydroxy group in a similar glucan chain.</text>
        <dbReference type="EC" id="2.4.1.18"/>
    </reaction>
</comment>
<evidence type="ECO:0000256" key="1">
    <source>
        <dbReference type="ARBA" id="ARBA00000826"/>
    </source>
</evidence>
<dbReference type="InterPro" id="IPR044143">
    <property type="entry name" value="GlgB_N_E_set_prok"/>
</dbReference>
<keyword evidence="7 10" id="KW-0808">Transferase</keyword>
<dbReference type="GO" id="GO:0005829">
    <property type="term" value="C:cytosol"/>
    <property type="evidence" value="ECO:0007669"/>
    <property type="project" value="TreeGrafter"/>
</dbReference>
<comment type="caution">
    <text evidence="14">The sequence shown here is derived from an EMBL/GenBank/DDBJ whole genome shotgun (WGS) entry which is preliminary data.</text>
</comment>
<dbReference type="InterPro" id="IPR037439">
    <property type="entry name" value="Branching_enzy"/>
</dbReference>
<feature type="compositionally biased region" description="Basic and acidic residues" evidence="12">
    <location>
        <begin position="33"/>
        <end position="45"/>
    </location>
</feature>
<keyword evidence="5 10" id="KW-0321">Glycogen metabolism</keyword>
<keyword evidence="8 10" id="KW-0320">Glycogen biosynthesis</keyword>
<feature type="domain" description="Glycosyl hydrolase family 13 catalytic" evidence="13">
    <location>
        <begin position="206"/>
        <end position="554"/>
    </location>
</feature>
<proteinExistence type="inferred from homology"/>
<dbReference type="InterPro" id="IPR006048">
    <property type="entry name" value="A-amylase/branching_C"/>
</dbReference>
<dbReference type="NCBIfam" id="TIGR01515">
    <property type="entry name" value="branching_enzym"/>
    <property type="match status" value="1"/>
</dbReference>
<dbReference type="InterPro" id="IPR004193">
    <property type="entry name" value="Glyco_hydro_13_N"/>
</dbReference>
<dbReference type="SUPFAM" id="SSF51011">
    <property type="entry name" value="Glycosyl hydrolase domain"/>
    <property type="match status" value="1"/>
</dbReference>
<dbReference type="SMART" id="SM00642">
    <property type="entry name" value="Aamy"/>
    <property type="match status" value="1"/>
</dbReference>
<dbReference type="HAMAP" id="MF_00685">
    <property type="entry name" value="GlgB"/>
    <property type="match status" value="1"/>
</dbReference>
<evidence type="ECO:0000256" key="7">
    <source>
        <dbReference type="ARBA" id="ARBA00022679"/>
    </source>
</evidence>
<feature type="active site" description="Proton donor" evidence="10 11">
    <location>
        <position position="418"/>
    </location>
</feature>
<dbReference type="EC" id="2.4.1.18" evidence="10"/>
<evidence type="ECO:0000313" key="14">
    <source>
        <dbReference type="EMBL" id="MBL6447474.1"/>
    </source>
</evidence>
<accession>A0A937FWR7</accession>
<dbReference type="FunFam" id="2.60.40.1180:FF:000002">
    <property type="entry name" value="1,4-alpha-glucan branching enzyme GlgB"/>
    <property type="match status" value="1"/>
</dbReference>
<evidence type="ECO:0000256" key="9">
    <source>
        <dbReference type="ARBA" id="ARBA00023277"/>
    </source>
</evidence>
<comment type="function">
    <text evidence="2 10">Catalyzes the formation of the alpha-1,6-glucosidic linkages in glycogen by scission of a 1,4-alpha-linked oligosaccharide from growing alpha-1,4-glucan chains and the subsequent attachment of the oligosaccharide to the alpha-1,6 position.</text>
</comment>
<comment type="subunit">
    <text evidence="10">Monomer.</text>
</comment>
<dbReference type="GO" id="GO:0043169">
    <property type="term" value="F:cation binding"/>
    <property type="evidence" value="ECO:0007669"/>
    <property type="project" value="InterPro"/>
</dbReference>
<dbReference type="NCBIfam" id="NF008967">
    <property type="entry name" value="PRK12313.1"/>
    <property type="match status" value="1"/>
</dbReference>
<name>A0A937FWR7_9BACT</name>
<dbReference type="InterPro" id="IPR013783">
    <property type="entry name" value="Ig-like_fold"/>
</dbReference>
<gene>
    <name evidence="10 14" type="primary">glgB</name>
    <name evidence="14" type="ORF">JMN32_14240</name>
</gene>
<dbReference type="InterPro" id="IPR006047">
    <property type="entry name" value="GH13_cat_dom"/>
</dbReference>
<dbReference type="InterPro" id="IPR006407">
    <property type="entry name" value="GlgB"/>
</dbReference>
<keyword evidence="15" id="KW-1185">Reference proteome</keyword>
<organism evidence="14 15">
    <name type="scientific">Fulvivirga marina</name>
    <dbReference type="NCBI Taxonomy" id="2494733"/>
    <lineage>
        <taxon>Bacteria</taxon>
        <taxon>Pseudomonadati</taxon>
        <taxon>Bacteroidota</taxon>
        <taxon>Cytophagia</taxon>
        <taxon>Cytophagales</taxon>
        <taxon>Fulvivirgaceae</taxon>
        <taxon>Fulvivirga</taxon>
    </lineage>
</organism>
<dbReference type="SUPFAM" id="SSF51445">
    <property type="entry name" value="(Trans)glycosidases"/>
    <property type="match status" value="1"/>
</dbReference>
<evidence type="ECO:0000256" key="4">
    <source>
        <dbReference type="ARBA" id="ARBA00009000"/>
    </source>
</evidence>
<sequence length="686" mass="79281">MTKKENAKVTVKERKSATRASLKRSGVATVKTPPEKMKPNMEKGVETAEVPVTDHVTLFSDYDIHLFKEGKHYELYTKLGSHVIEYKGVKGTYFAVWAPNAERVSVIGDFNCWARNKHPMNVRYDGSGIWESFIPGIGEGTVYKYFIESRHGAYKVEKGDPFAFKWEIPPNTASIVWDIASTWGDTAWMERRKENTGKPQAFSVYEMHFGSWRRVPEDNNRSLSYREMAAELPAYVKKMGFTHVEFMPVMEHPFFGSWGYQVTGYFAPSSRFGSPQDFIYLIDSLHQEGIGVILDWVPSHFPSDQHGLHYFDGTFLFEHADPRKGYHPDWKSYIFNYGRNEVRAFLISNAMYWLDVYHADGLRVDAVASMLYLDYSRNDGEWEPNPYGGNENLEAISFLKEFNEAVYARFPDVQTIAEESTSWPMVSKPTYVGGLGFGMKWMMGWMHDTLEYFKKDPIHRQHHQNEITFSAYYMFTENFMLPLSHDEVVYYKNALLYKMPGDEWQRFANLRALYGYMYAHPGAKLLFMGGEFGQTSEWSHDQSLDWHLTEYPLHQGVQKELMALNQLYKTERSLYEISFDEAGFEWIDIHDDANSVISFVRKGKSDTELILVMCNFTPIPRENYRVGVPKEGQWKEIFNSDDQAYGGSHVKNIGVITSEPFQSHGHDNSIVLTLPPLGVVYLKYGE</sequence>
<evidence type="ECO:0000256" key="5">
    <source>
        <dbReference type="ARBA" id="ARBA00022600"/>
    </source>
</evidence>
<dbReference type="EMBL" id="JAEUGD010000043">
    <property type="protein sequence ID" value="MBL6447474.1"/>
    <property type="molecule type" value="Genomic_DNA"/>
</dbReference>
<dbReference type="Pfam" id="PF00128">
    <property type="entry name" value="Alpha-amylase"/>
    <property type="match status" value="2"/>
</dbReference>
<protein>
    <recommendedName>
        <fullName evidence="10">1,4-alpha-glucan branching enzyme GlgB</fullName>
        <ecNumber evidence="10">2.4.1.18</ecNumber>
    </recommendedName>
    <alternativeName>
        <fullName evidence="10">1,4-alpha-D-glucan:1,4-alpha-D-glucan 6-glucosyl-transferase</fullName>
    </alternativeName>
    <alternativeName>
        <fullName evidence="10">Alpha-(1-&gt;4)-glucan branching enzyme</fullName>
    </alternativeName>
    <alternativeName>
        <fullName evidence="10">Glycogen branching enzyme</fullName>
        <shortName evidence="10">BE</shortName>
    </alternativeName>
</protein>
<feature type="region of interest" description="Disordered" evidence="12">
    <location>
        <begin position="1"/>
        <end position="45"/>
    </location>
</feature>
<dbReference type="NCBIfam" id="NF003811">
    <property type="entry name" value="PRK05402.1"/>
    <property type="match status" value="1"/>
</dbReference>
<dbReference type="CDD" id="cd11322">
    <property type="entry name" value="AmyAc_Glg_BE"/>
    <property type="match status" value="1"/>
</dbReference>
<dbReference type="RefSeq" id="WP_202857011.1">
    <property type="nucleotide sequence ID" value="NZ_JAEUGD010000043.1"/>
</dbReference>
<evidence type="ECO:0000256" key="8">
    <source>
        <dbReference type="ARBA" id="ARBA00023056"/>
    </source>
</evidence>
<dbReference type="PIRSF" id="PIRSF000463">
    <property type="entry name" value="GlgB"/>
    <property type="match status" value="1"/>
</dbReference>
<dbReference type="GO" id="GO:0003844">
    <property type="term" value="F:1,4-alpha-glucan branching enzyme activity"/>
    <property type="evidence" value="ECO:0007669"/>
    <property type="project" value="UniProtKB-UniRule"/>
</dbReference>
<evidence type="ECO:0000256" key="10">
    <source>
        <dbReference type="HAMAP-Rule" id="MF_00685"/>
    </source>
</evidence>
<dbReference type="GO" id="GO:0005978">
    <property type="term" value="P:glycogen biosynthetic process"/>
    <property type="evidence" value="ECO:0007669"/>
    <property type="project" value="UniProtKB-UniRule"/>
</dbReference>
<evidence type="ECO:0000256" key="2">
    <source>
        <dbReference type="ARBA" id="ARBA00002953"/>
    </source>
</evidence>
<dbReference type="FunFam" id="3.20.20.80:FF:000003">
    <property type="entry name" value="1,4-alpha-glucan branching enzyme GlgB"/>
    <property type="match status" value="1"/>
</dbReference>
<dbReference type="Gene3D" id="2.60.40.10">
    <property type="entry name" value="Immunoglobulins"/>
    <property type="match status" value="1"/>
</dbReference>
<evidence type="ECO:0000256" key="3">
    <source>
        <dbReference type="ARBA" id="ARBA00004964"/>
    </source>
</evidence>
<evidence type="ECO:0000256" key="6">
    <source>
        <dbReference type="ARBA" id="ARBA00022676"/>
    </source>
</evidence>